<dbReference type="EMBL" id="JACHMY010000001">
    <property type="protein sequence ID" value="MBB5839700.1"/>
    <property type="molecule type" value="Genomic_DNA"/>
</dbReference>
<dbReference type="NCBIfam" id="TIGR04255">
    <property type="entry name" value="sporadTIGR04255"/>
    <property type="match status" value="1"/>
</dbReference>
<accession>A0A7W9MXT6</accession>
<evidence type="ECO:0000313" key="1">
    <source>
        <dbReference type="EMBL" id="MBB5839700.1"/>
    </source>
</evidence>
<dbReference type="Proteomes" id="UP000549971">
    <property type="component" value="Unassembled WGS sequence"/>
</dbReference>
<organism evidence="1 2">
    <name type="scientific">Kribbella italica</name>
    <dbReference type="NCBI Taxonomy" id="1540520"/>
    <lineage>
        <taxon>Bacteria</taxon>
        <taxon>Bacillati</taxon>
        <taxon>Actinomycetota</taxon>
        <taxon>Actinomycetes</taxon>
        <taxon>Propionibacteriales</taxon>
        <taxon>Kribbellaceae</taxon>
        <taxon>Kribbella</taxon>
    </lineage>
</organism>
<name>A0A7W9MXT6_9ACTN</name>
<gene>
    <name evidence="1" type="ORF">HDA39_006434</name>
</gene>
<sequence length="253" mass="28262">MAEHRPFSSGTHYAKAPIVEAILEFQVESPLSDLDELLPLADRLEGWSDATHDYLLASEVALSPAGAEVASPQHVAHIFSRADQARTLHAALDRCAYSWGANYETWEELASEAVAAWEVYRDLAKPTHLRRIGTRFVNVIDIPSTVVEIKDYLRTSVDISPYLPQALEGFFMQVEVPLDYEHQMGVKISSTIALAPPGSTRIVLDLDTYKRCNLDLQGADLTDRLWSELSTLREAKDYVFEACITDATRGLIR</sequence>
<protein>
    <submittedName>
        <fullName evidence="1">Uncharacterized protein (TIGR04255 family)</fullName>
    </submittedName>
</protein>
<comment type="caution">
    <text evidence="1">The sequence shown here is derived from an EMBL/GenBank/DDBJ whole genome shotgun (WGS) entry which is preliminary data.</text>
</comment>
<keyword evidence="2" id="KW-1185">Reference proteome</keyword>
<reference evidence="1 2" key="1">
    <citation type="submission" date="2020-08" db="EMBL/GenBank/DDBJ databases">
        <title>Sequencing the genomes of 1000 actinobacteria strains.</title>
        <authorList>
            <person name="Klenk H.-P."/>
        </authorList>
    </citation>
    <scope>NUCLEOTIDE SEQUENCE [LARGE SCALE GENOMIC DNA]</scope>
    <source>
        <strain evidence="1 2">DSM 28967</strain>
    </source>
</reference>
<proteinExistence type="predicted"/>
<dbReference type="RefSeq" id="WP_184801539.1">
    <property type="nucleotide sequence ID" value="NZ_JACHMY010000001.1"/>
</dbReference>
<evidence type="ECO:0000313" key="2">
    <source>
        <dbReference type="Proteomes" id="UP000549971"/>
    </source>
</evidence>
<dbReference type="AlphaFoldDB" id="A0A7W9MXT6"/>
<dbReference type="InterPro" id="IPR026349">
    <property type="entry name" value="CHP04255"/>
</dbReference>